<evidence type="ECO:0000313" key="18">
    <source>
        <dbReference type="Proteomes" id="UP000184346"/>
    </source>
</evidence>
<keyword evidence="10 14" id="KW-1133">Transmembrane helix</keyword>
<keyword evidence="15" id="KW-0732">Signal</keyword>
<feature type="transmembrane region" description="Helical" evidence="14">
    <location>
        <begin position="280"/>
        <end position="299"/>
    </location>
</feature>
<sequence length="357" mass="39424">MHTLTEFPRQLLRLSIMLLFTLALASVALAEEESGARGEGWTPQGEMATSVGPVTADTWRQVRDGQDFIDTRADSTYNLINQSGEYWRQFRDRWISPGGLIAIGGVLAIIVVFYLIVGKKTLDSPRTGRTMLRWTAVERAMHWTLASLFIILALTGLNLLYGKFVFRPLFGDGFWAPMISGTKLLHNYLGPLFGIMLILVLAKWLSINIPKKHDLTWFKQGGGIIGNAHPDAGFANAGEKGWYWLLATVGLLVVASGLVLDFPNFNQGRDTMQWANMVHAIGSLGLVAVALGHIYIGTLGTEGAFEAMKTGYVDETWAKQHHNLWYEEVKQQADTAPEDVPGDKGVEDGTAKAHRPN</sequence>
<dbReference type="GO" id="GO:0009055">
    <property type="term" value="F:electron transfer activity"/>
    <property type="evidence" value="ECO:0007669"/>
    <property type="project" value="InterPro"/>
</dbReference>
<feature type="transmembrane region" description="Helical" evidence="14">
    <location>
        <begin position="94"/>
        <end position="117"/>
    </location>
</feature>
<dbReference type="Gene3D" id="1.20.950.20">
    <property type="entry name" value="Transmembrane di-heme cytochromes, Chain C"/>
    <property type="match status" value="1"/>
</dbReference>
<feature type="signal peptide" evidence="15">
    <location>
        <begin position="1"/>
        <end position="30"/>
    </location>
</feature>
<dbReference type="GO" id="GO:0009326">
    <property type="term" value="C:formate dehydrogenase complex"/>
    <property type="evidence" value="ECO:0007669"/>
    <property type="project" value="InterPro"/>
</dbReference>
<evidence type="ECO:0000313" key="17">
    <source>
        <dbReference type="EMBL" id="SHE94210.1"/>
    </source>
</evidence>
<dbReference type="GO" id="GO:0046872">
    <property type="term" value="F:metal ion binding"/>
    <property type="evidence" value="ECO:0007669"/>
    <property type="project" value="UniProtKB-KW"/>
</dbReference>
<dbReference type="EMBL" id="FQUJ01000005">
    <property type="protein sequence ID" value="SHE94210.1"/>
    <property type="molecule type" value="Genomic_DNA"/>
</dbReference>
<dbReference type="AlphaFoldDB" id="A0A1M4XL90"/>
<dbReference type="PANTHER" id="PTHR30074:SF6">
    <property type="entry name" value="FORMATE DEHYDROGENASE GAMMA SUBUNIT"/>
    <property type="match status" value="1"/>
</dbReference>
<dbReference type="GO" id="GO:0009061">
    <property type="term" value="P:anaerobic respiration"/>
    <property type="evidence" value="ECO:0007669"/>
    <property type="project" value="TreeGrafter"/>
</dbReference>
<reference evidence="17 18" key="1">
    <citation type="submission" date="2016-11" db="EMBL/GenBank/DDBJ databases">
        <authorList>
            <person name="Jaros S."/>
            <person name="Januszkiewicz K."/>
            <person name="Wedrychowicz H."/>
        </authorList>
    </citation>
    <scope>NUCLEOTIDE SEQUENCE [LARGE SCALE GENOMIC DNA]</scope>
    <source>
        <strain evidence="17 18">DSM 19980</strain>
    </source>
</reference>
<evidence type="ECO:0000256" key="2">
    <source>
        <dbReference type="ARBA" id="ARBA00004651"/>
    </source>
</evidence>
<feature type="transmembrane region" description="Helical" evidence="14">
    <location>
        <begin position="140"/>
        <end position="161"/>
    </location>
</feature>
<dbReference type="FunFam" id="1.20.950.20:FF:000002">
    <property type="entry name" value="Formate dehydrogenase cytochrome b556 subunit"/>
    <property type="match status" value="1"/>
</dbReference>
<evidence type="ECO:0000256" key="12">
    <source>
        <dbReference type="ARBA" id="ARBA00023136"/>
    </source>
</evidence>
<dbReference type="InterPro" id="IPR006471">
    <property type="entry name" value="Formate_DH_gsu"/>
</dbReference>
<gene>
    <name evidence="17" type="ORF">SAMN02745148_01499</name>
</gene>
<dbReference type="InterPro" id="IPR016174">
    <property type="entry name" value="Di-haem_cyt_TM"/>
</dbReference>
<evidence type="ECO:0000256" key="7">
    <source>
        <dbReference type="ARBA" id="ARBA00022692"/>
    </source>
</evidence>
<organism evidence="17 18">
    <name type="scientific">Modicisalibacter ilicicola DSM 19980</name>
    <dbReference type="NCBI Taxonomy" id="1121942"/>
    <lineage>
        <taxon>Bacteria</taxon>
        <taxon>Pseudomonadati</taxon>
        <taxon>Pseudomonadota</taxon>
        <taxon>Gammaproteobacteria</taxon>
        <taxon>Oceanospirillales</taxon>
        <taxon>Halomonadaceae</taxon>
        <taxon>Modicisalibacter</taxon>
    </lineage>
</organism>
<accession>A0A1M4XL90</accession>
<dbReference type="OrthoDB" id="9790598at2"/>
<dbReference type="NCBIfam" id="TIGR01583">
    <property type="entry name" value="formate-DH-gamm"/>
    <property type="match status" value="1"/>
</dbReference>
<evidence type="ECO:0000256" key="6">
    <source>
        <dbReference type="ARBA" id="ARBA00022617"/>
    </source>
</evidence>
<keyword evidence="8" id="KW-0479">Metal-binding</keyword>
<dbReference type="GO" id="GO:0008863">
    <property type="term" value="F:formate dehydrogenase (NAD+) activity"/>
    <property type="evidence" value="ECO:0007669"/>
    <property type="project" value="InterPro"/>
</dbReference>
<dbReference type="SUPFAM" id="SSF81342">
    <property type="entry name" value="Transmembrane di-heme cytochromes"/>
    <property type="match status" value="1"/>
</dbReference>
<evidence type="ECO:0000256" key="3">
    <source>
        <dbReference type="ARBA" id="ARBA00010747"/>
    </source>
</evidence>
<feature type="domain" description="Cytochrome b561 bacterial/Ni-hydrogenase" evidence="16">
    <location>
        <begin position="133"/>
        <end position="311"/>
    </location>
</feature>
<dbReference type="GO" id="GO:0005886">
    <property type="term" value="C:plasma membrane"/>
    <property type="evidence" value="ECO:0007669"/>
    <property type="project" value="UniProtKB-SubCell"/>
</dbReference>
<feature type="compositionally biased region" description="Basic and acidic residues" evidence="13">
    <location>
        <begin position="341"/>
        <end position="351"/>
    </location>
</feature>
<keyword evidence="9" id="KW-0249">Electron transport</keyword>
<proteinExistence type="inferred from homology"/>
<keyword evidence="12 14" id="KW-0472">Membrane</keyword>
<dbReference type="GO" id="GO:0015944">
    <property type="term" value="P:formate oxidation"/>
    <property type="evidence" value="ECO:0007669"/>
    <property type="project" value="UniProtKB-ARBA"/>
</dbReference>
<evidence type="ECO:0000256" key="1">
    <source>
        <dbReference type="ARBA" id="ARBA00001971"/>
    </source>
</evidence>
<dbReference type="Proteomes" id="UP000184346">
    <property type="component" value="Unassembled WGS sequence"/>
</dbReference>
<evidence type="ECO:0000256" key="9">
    <source>
        <dbReference type="ARBA" id="ARBA00022982"/>
    </source>
</evidence>
<evidence type="ECO:0000256" key="8">
    <source>
        <dbReference type="ARBA" id="ARBA00022723"/>
    </source>
</evidence>
<dbReference type="RefSeq" id="WP_072821313.1">
    <property type="nucleotide sequence ID" value="NZ_FQUJ01000005.1"/>
</dbReference>
<evidence type="ECO:0000259" key="16">
    <source>
        <dbReference type="Pfam" id="PF01292"/>
    </source>
</evidence>
<evidence type="ECO:0000256" key="5">
    <source>
        <dbReference type="ARBA" id="ARBA00022475"/>
    </source>
</evidence>
<evidence type="ECO:0000256" key="13">
    <source>
        <dbReference type="SAM" id="MobiDB-lite"/>
    </source>
</evidence>
<feature type="chain" id="PRO_5012544708" evidence="15">
    <location>
        <begin position="31"/>
        <end position="357"/>
    </location>
</feature>
<evidence type="ECO:0000256" key="11">
    <source>
        <dbReference type="ARBA" id="ARBA00023004"/>
    </source>
</evidence>
<keyword evidence="18" id="KW-1185">Reference proteome</keyword>
<name>A0A1M4XL90_9GAMM</name>
<evidence type="ECO:0000256" key="15">
    <source>
        <dbReference type="SAM" id="SignalP"/>
    </source>
</evidence>
<keyword evidence="5" id="KW-1003">Cell membrane</keyword>
<dbReference type="PANTHER" id="PTHR30074">
    <property type="entry name" value="FORMATE DEHYDROGENASE, NITRATE-INDUCIBLE, CYTOCHROME B556 FDN SUBUNIT"/>
    <property type="match status" value="1"/>
</dbReference>
<dbReference type="STRING" id="1121942.SAMN02745148_01499"/>
<comment type="cofactor">
    <cofactor evidence="1">
        <name>heme</name>
        <dbReference type="ChEBI" id="CHEBI:30413"/>
    </cofactor>
</comment>
<keyword evidence="7 14" id="KW-0812">Transmembrane</keyword>
<comment type="subcellular location">
    <subcellularLocation>
        <location evidence="2">Cell membrane</location>
        <topology evidence="2">Multi-pass membrane protein</topology>
    </subcellularLocation>
</comment>
<keyword evidence="6" id="KW-0349">Heme</keyword>
<dbReference type="GO" id="GO:0036397">
    <property type="term" value="F:formate dehydrogenase (quinone) activity"/>
    <property type="evidence" value="ECO:0007669"/>
    <property type="project" value="TreeGrafter"/>
</dbReference>
<dbReference type="InterPro" id="IPR011577">
    <property type="entry name" value="Cyt_b561_bac/Ni-Hgenase"/>
</dbReference>
<protein>
    <submittedName>
        <fullName evidence="17">Formate dehydrogenase gamma subunit</fullName>
    </submittedName>
</protein>
<feature type="region of interest" description="Disordered" evidence="13">
    <location>
        <begin position="330"/>
        <end position="357"/>
    </location>
</feature>
<evidence type="ECO:0000256" key="4">
    <source>
        <dbReference type="ARBA" id="ARBA00022448"/>
    </source>
</evidence>
<feature type="transmembrane region" description="Helical" evidence="14">
    <location>
        <begin position="242"/>
        <end position="260"/>
    </location>
</feature>
<keyword evidence="4" id="KW-0813">Transport</keyword>
<comment type="similarity">
    <text evidence="3">Belongs to the formate dehydrogenase gamma subunit family.</text>
</comment>
<evidence type="ECO:0000256" key="10">
    <source>
        <dbReference type="ARBA" id="ARBA00022989"/>
    </source>
</evidence>
<feature type="transmembrane region" description="Helical" evidence="14">
    <location>
        <begin position="188"/>
        <end position="205"/>
    </location>
</feature>
<dbReference type="Pfam" id="PF01292">
    <property type="entry name" value="Ni_hydr_CYTB"/>
    <property type="match status" value="1"/>
</dbReference>
<evidence type="ECO:0000256" key="14">
    <source>
        <dbReference type="SAM" id="Phobius"/>
    </source>
</evidence>
<dbReference type="InterPro" id="IPR051817">
    <property type="entry name" value="FDH_cytochrome_b556_subunit"/>
</dbReference>
<dbReference type="GO" id="GO:0022904">
    <property type="term" value="P:respiratory electron transport chain"/>
    <property type="evidence" value="ECO:0007669"/>
    <property type="project" value="InterPro"/>
</dbReference>
<keyword evidence="11" id="KW-0408">Iron</keyword>